<dbReference type="EMBL" id="RYFC01000001">
    <property type="protein sequence ID" value="RTZ50235.1"/>
    <property type="molecule type" value="Genomic_DNA"/>
</dbReference>
<evidence type="ECO:0000259" key="2">
    <source>
        <dbReference type="PROSITE" id="PS51781"/>
    </source>
</evidence>
<gene>
    <name evidence="3" type="ORF">EJ377_10075</name>
</gene>
<comment type="caution">
    <text evidence="3">The sequence shown here is derived from an EMBL/GenBank/DDBJ whole genome shotgun (WGS) entry which is preliminary data.</text>
</comment>
<evidence type="ECO:0000313" key="3">
    <source>
        <dbReference type="EMBL" id="RTZ50235.1"/>
    </source>
</evidence>
<reference evidence="3 4" key="1">
    <citation type="submission" date="2018-12" db="EMBL/GenBank/DDBJ databases">
        <title>Draft Genome Sequence of Chryseobacterium arthrosphaerae strain ED882-96 Isolated from the Blood of a Patient with Liver Cirrhosis in Taiwan.</title>
        <authorList>
            <person name="Lin J.-N."/>
            <person name="Lai C.-H."/>
            <person name="Yang C.-H."/>
            <person name="Huang Y.-H."/>
        </authorList>
    </citation>
    <scope>NUCLEOTIDE SEQUENCE [LARGE SCALE GENOMIC DNA]</scope>
    <source>
        <strain evidence="3 4">ED882-96</strain>
    </source>
</reference>
<dbReference type="Pfam" id="PF08239">
    <property type="entry name" value="SH3_3"/>
    <property type="match status" value="1"/>
</dbReference>
<dbReference type="Pfam" id="PF01254">
    <property type="entry name" value="TP2"/>
    <property type="match status" value="1"/>
</dbReference>
<dbReference type="Gene3D" id="2.30.30.40">
    <property type="entry name" value="SH3 Domains"/>
    <property type="match status" value="1"/>
</dbReference>
<feature type="region of interest" description="Disordered" evidence="1">
    <location>
        <begin position="75"/>
        <end position="102"/>
    </location>
</feature>
<sequence>MPKKVFPMKKLIPFIILTFSIFILNSCIKANDNVGHGGRCTGSANCTACSNCSGCSHCSSGGTCGVCRGGSYGRSSSKSKSGKHNSPDSHRSSKPHTGKPPKVFIDRVNVNLNSNNRYIADIATTNVYEKPTFQSKVIAKVSKDAKLIQLSKEGRWYKVQIKSNGKTGYVYNKDVK</sequence>
<evidence type="ECO:0000313" key="4">
    <source>
        <dbReference type="Proteomes" id="UP000276953"/>
    </source>
</evidence>
<name>A0A3S0PT49_9FLAO</name>
<dbReference type="AlphaFoldDB" id="A0A3S0PT49"/>
<dbReference type="InterPro" id="IPR000678">
    <property type="entry name" value="TP2"/>
</dbReference>
<feature type="domain" description="SH3b" evidence="2">
    <location>
        <begin position="114"/>
        <end position="176"/>
    </location>
</feature>
<dbReference type="GO" id="GO:0003677">
    <property type="term" value="F:DNA binding"/>
    <property type="evidence" value="ECO:0007669"/>
    <property type="project" value="InterPro"/>
</dbReference>
<dbReference type="Proteomes" id="UP000276953">
    <property type="component" value="Unassembled WGS sequence"/>
</dbReference>
<protein>
    <submittedName>
        <fullName evidence="3">SH3 domain-containing protein</fullName>
    </submittedName>
</protein>
<organism evidence="3 4">
    <name type="scientific">Chryseobacterium arthrosphaerae</name>
    <dbReference type="NCBI Taxonomy" id="651561"/>
    <lineage>
        <taxon>Bacteria</taxon>
        <taxon>Pseudomonadati</taxon>
        <taxon>Bacteroidota</taxon>
        <taxon>Flavobacteriia</taxon>
        <taxon>Flavobacteriales</taxon>
        <taxon>Weeksellaceae</taxon>
        <taxon>Chryseobacterium group</taxon>
        <taxon>Chryseobacterium</taxon>
    </lineage>
</organism>
<dbReference type="PROSITE" id="PS51781">
    <property type="entry name" value="SH3B"/>
    <property type="match status" value="1"/>
</dbReference>
<proteinExistence type="predicted"/>
<dbReference type="InterPro" id="IPR003646">
    <property type="entry name" value="SH3-like_bac-type"/>
</dbReference>
<evidence type="ECO:0000256" key="1">
    <source>
        <dbReference type="SAM" id="MobiDB-lite"/>
    </source>
</evidence>
<accession>A0A3S0PT49</accession>
<dbReference type="GO" id="GO:0000786">
    <property type="term" value="C:nucleosome"/>
    <property type="evidence" value="ECO:0007669"/>
    <property type="project" value="InterPro"/>
</dbReference>